<dbReference type="GO" id="GO:0016020">
    <property type="term" value="C:membrane"/>
    <property type="evidence" value="ECO:0007669"/>
    <property type="project" value="UniProtKB-SubCell"/>
</dbReference>
<feature type="transmembrane region" description="Helical" evidence="6">
    <location>
        <begin position="59"/>
        <end position="78"/>
    </location>
</feature>
<evidence type="ECO:0000256" key="2">
    <source>
        <dbReference type="ARBA" id="ARBA00009773"/>
    </source>
</evidence>
<evidence type="ECO:0000256" key="1">
    <source>
        <dbReference type="ARBA" id="ARBA00004141"/>
    </source>
</evidence>
<evidence type="ECO:0000256" key="3">
    <source>
        <dbReference type="ARBA" id="ARBA00022692"/>
    </source>
</evidence>
<name>A0A1H2TMN3_9RHOB</name>
<feature type="transmembrane region" description="Helical" evidence="6">
    <location>
        <begin position="223"/>
        <end position="243"/>
    </location>
</feature>
<dbReference type="Pfam" id="PF01594">
    <property type="entry name" value="AI-2E_transport"/>
    <property type="match status" value="1"/>
</dbReference>
<dbReference type="AlphaFoldDB" id="A0A1H2TMN3"/>
<dbReference type="GO" id="GO:0055085">
    <property type="term" value="P:transmembrane transport"/>
    <property type="evidence" value="ECO:0007669"/>
    <property type="project" value="TreeGrafter"/>
</dbReference>
<dbReference type="InterPro" id="IPR002549">
    <property type="entry name" value="AI-2E-like"/>
</dbReference>
<feature type="transmembrane region" description="Helical" evidence="6">
    <location>
        <begin position="12"/>
        <end position="39"/>
    </location>
</feature>
<organism evidence="7 8">
    <name type="scientific">Roseicitreum antarcticum</name>
    <dbReference type="NCBI Taxonomy" id="564137"/>
    <lineage>
        <taxon>Bacteria</taxon>
        <taxon>Pseudomonadati</taxon>
        <taxon>Pseudomonadota</taxon>
        <taxon>Alphaproteobacteria</taxon>
        <taxon>Rhodobacterales</taxon>
        <taxon>Paracoccaceae</taxon>
        <taxon>Roseicitreum</taxon>
    </lineage>
</organism>
<dbReference type="EMBL" id="FNOM01000002">
    <property type="protein sequence ID" value="SDW45223.1"/>
    <property type="molecule type" value="Genomic_DNA"/>
</dbReference>
<feature type="transmembrane region" description="Helical" evidence="6">
    <location>
        <begin position="142"/>
        <end position="161"/>
    </location>
</feature>
<evidence type="ECO:0000256" key="4">
    <source>
        <dbReference type="ARBA" id="ARBA00022989"/>
    </source>
</evidence>
<dbReference type="STRING" id="564137.SAMN04488238_102111"/>
<proteinExistence type="inferred from homology"/>
<dbReference type="Proteomes" id="UP000198539">
    <property type="component" value="Unassembled WGS sequence"/>
</dbReference>
<protein>
    <submittedName>
        <fullName evidence="7">Predicted PurR-regulated permease PerM</fullName>
    </submittedName>
</protein>
<reference evidence="7 8" key="1">
    <citation type="submission" date="2016-10" db="EMBL/GenBank/DDBJ databases">
        <authorList>
            <person name="de Groot N.N."/>
        </authorList>
    </citation>
    <scope>NUCLEOTIDE SEQUENCE [LARGE SCALE GENOMIC DNA]</scope>
    <source>
        <strain evidence="7 8">CGMCC 1.8894</strain>
    </source>
</reference>
<keyword evidence="8" id="KW-1185">Reference proteome</keyword>
<evidence type="ECO:0000256" key="5">
    <source>
        <dbReference type="ARBA" id="ARBA00023136"/>
    </source>
</evidence>
<dbReference type="PANTHER" id="PTHR21716">
    <property type="entry name" value="TRANSMEMBRANE PROTEIN"/>
    <property type="match status" value="1"/>
</dbReference>
<feature type="transmembrane region" description="Helical" evidence="6">
    <location>
        <begin position="195"/>
        <end position="216"/>
    </location>
</feature>
<gene>
    <name evidence="7" type="ORF">SAMN04488238_102111</name>
</gene>
<evidence type="ECO:0000313" key="8">
    <source>
        <dbReference type="Proteomes" id="UP000198539"/>
    </source>
</evidence>
<evidence type="ECO:0000313" key="7">
    <source>
        <dbReference type="EMBL" id="SDW45223.1"/>
    </source>
</evidence>
<evidence type="ECO:0000256" key="6">
    <source>
        <dbReference type="SAM" id="Phobius"/>
    </source>
</evidence>
<feature type="transmembrane region" description="Helical" evidence="6">
    <location>
        <begin position="291"/>
        <end position="324"/>
    </location>
</feature>
<feature type="transmembrane region" description="Helical" evidence="6">
    <location>
        <begin position="249"/>
        <end position="270"/>
    </location>
</feature>
<accession>A0A1H2TMN3</accession>
<keyword evidence="4 6" id="KW-1133">Transmembrane helix</keyword>
<keyword evidence="5 6" id="KW-0472">Membrane</keyword>
<dbReference type="PANTHER" id="PTHR21716:SF62">
    <property type="entry name" value="TRANSPORT PROTEIN YDBI-RELATED"/>
    <property type="match status" value="1"/>
</dbReference>
<sequence length="338" mass="35414">MDAEPRITTANVLLMAGLLLLGYLLGNVLLLVFAAVVLAVGLDGLARSVAGRLALSRGWALAGVVSGAALVILGALGVSATRLIQQFQDLGQTVFDFAGRVQAWLNEQGLMALIENMEDEGGGLASAANGLAGNAMTYGMTAFGAITSLVILVILTVFLAADPSLYRQGVVRLVPRQKRDMAQETLSAIAYALRWWFIGQFASMIALGLTVGLGLFVMGVDLWFALAVLTAILTLIPFLGPLIATLPIVAVGFTEGIQTGLIVLVGYAVIQNLEGNVLGPMIQQKAVNLAPALLISLQVMLSLIFGVLGLILAAPLTIVAMVTVQKLRVEHTLGEKVT</sequence>
<comment type="subcellular location">
    <subcellularLocation>
        <location evidence="1">Membrane</location>
        <topology evidence="1">Multi-pass membrane protein</topology>
    </subcellularLocation>
</comment>
<comment type="similarity">
    <text evidence="2">Belongs to the autoinducer-2 exporter (AI-2E) (TC 2.A.86) family.</text>
</comment>
<keyword evidence="3 6" id="KW-0812">Transmembrane</keyword>